<comment type="caution">
    <text evidence="4">The sequence shown here is derived from an EMBL/GenBank/DDBJ whole genome shotgun (WGS) entry which is preliminary data.</text>
</comment>
<dbReference type="SUPFAM" id="SSF53474">
    <property type="entry name" value="alpha/beta-Hydrolases"/>
    <property type="match status" value="1"/>
</dbReference>
<organism evidence="4 5">
    <name type="scientific">Moniliophthora roreri</name>
    <name type="common">Frosty pod rot fungus</name>
    <name type="synonym">Monilia roreri</name>
    <dbReference type="NCBI Taxonomy" id="221103"/>
    <lineage>
        <taxon>Eukaryota</taxon>
        <taxon>Fungi</taxon>
        <taxon>Dikarya</taxon>
        <taxon>Basidiomycota</taxon>
        <taxon>Agaricomycotina</taxon>
        <taxon>Agaricomycetes</taxon>
        <taxon>Agaricomycetidae</taxon>
        <taxon>Agaricales</taxon>
        <taxon>Marasmiineae</taxon>
        <taxon>Marasmiaceae</taxon>
        <taxon>Moniliophthora</taxon>
    </lineage>
</organism>
<name>A0A0W0GDD2_MONRR</name>
<dbReference type="InterPro" id="IPR029058">
    <property type="entry name" value="AB_hydrolase_fold"/>
</dbReference>
<dbReference type="AlphaFoldDB" id="A0A0W0GDD2"/>
<dbReference type="Gene3D" id="2.130.10.10">
    <property type="entry name" value="YVTN repeat-like/Quinoprotein amine dehydrogenase"/>
    <property type="match status" value="2"/>
</dbReference>
<feature type="repeat" description="WD" evidence="1">
    <location>
        <begin position="901"/>
        <end position="942"/>
    </location>
</feature>
<proteinExistence type="predicted"/>
<dbReference type="PANTHER" id="PTHR33840:SF1">
    <property type="entry name" value="TLE1 PHOSPHOLIPASE DOMAIN-CONTAINING PROTEIN"/>
    <property type="match status" value="1"/>
</dbReference>
<dbReference type="PANTHER" id="PTHR33840">
    <property type="match status" value="1"/>
</dbReference>
<protein>
    <submittedName>
        <fullName evidence="4">Putative WD40 repeat-like protein</fullName>
    </submittedName>
</protein>
<accession>A0A0W0GDD2</accession>
<dbReference type="PROSITE" id="PS50082">
    <property type="entry name" value="WD_REPEATS_2"/>
    <property type="match status" value="3"/>
</dbReference>
<feature type="domain" description="T6SS Phospholipase effector Tle1-like catalytic" evidence="3">
    <location>
        <begin position="53"/>
        <end position="403"/>
    </location>
</feature>
<dbReference type="PROSITE" id="PS50294">
    <property type="entry name" value="WD_REPEATS_REGION"/>
    <property type="match status" value="2"/>
</dbReference>
<feature type="region of interest" description="Disordered" evidence="2">
    <location>
        <begin position="232"/>
        <end position="279"/>
    </location>
</feature>
<evidence type="ECO:0000313" key="5">
    <source>
        <dbReference type="Proteomes" id="UP000054988"/>
    </source>
</evidence>
<feature type="region of interest" description="Disordered" evidence="2">
    <location>
        <begin position="347"/>
        <end position="367"/>
    </location>
</feature>
<dbReference type="SUPFAM" id="SSF50978">
    <property type="entry name" value="WD40 repeat-like"/>
    <property type="match status" value="1"/>
</dbReference>
<evidence type="ECO:0000256" key="2">
    <source>
        <dbReference type="SAM" id="MobiDB-lite"/>
    </source>
</evidence>
<reference evidence="4 5" key="1">
    <citation type="submission" date="2015-12" db="EMBL/GenBank/DDBJ databases">
        <title>Draft genome sequence of Moniliophthora roreri, the causal agent of frosty pod rot of cacao.</title>
        <authorList>
            <person name="Aime M.C."/>
            <person name="Diaz-Valderrama J.R."/>
            <person name="Kijpornyongpan T."/>
            <person name="Phillips-Mora W."/>
        </authorList>
    </citation>
    <scope>NUCLEOTIDE SEQUENCE [LARGE SCALE GENOMIC DNA]</scope>
    <source>
        <strain evidence="4 5">MCA 2952</strain>
    </source>
</reference>
<dbReference type="SMART" id="SM00320">
    <property type="entry name" value="WD40"/>
    <property type="match status" value="5"/>
</dbReference>
<feature type="repeat" description="WD" evidence="1">
    <location>
        <begin position="666"/>
        <end position="707"/>
    </location>
</feature>
<feature type="compositionally biased region" description="Low complexity" evidence="2">
    <location>
        <begin position="816"/>
        <end position="828"/>
    </location>
</feature>
<keyword evidence="1" id="KW-0853">WD repeat</keyword>
<feature type="compositionally biased region" description="Polar residues" evidence="2">
    <location>
        <begin position="232"/>
        <end position="249"/>
    </location>
</feature>
<dbReference type="EMBL" id="LATX01000314">
    <property type="protein sequence ID" value="KTB46575.1"/>
    <property type="molecule type" value="Genomic_DNA"/>
</dbReference>
<feature type="region of interest" description="Disordered" evidence="2">
    <location>
        <begin position="844"/>
        <end position="873"/>
    </location>
</feature>
<dbReference type="Proteomes" id="UP000054988">
    <property type="component" value="Unassembled WGS sequence"/>
</dbReference>
<evidence type="ECO:0000313" key="4">
    <source>
        <dbReference type="EMBL" id="KTB46575.1"/>
    </source>
</evidence>
<dbReference type="eggNOG" id="ENOG502QVC6">
    <property type="taxonomic scope" value="Eukaryota"/>
</dbReference>
<dbReference type="InterPro" id="IPR015943">
    <property type="entry name" value="WD40/YVTN_repeat-like_dom_sf"/>
</dbReference>
<sequence length="1071" mass="119090">MSGLNRSNKFSIDVEDAAETIRPLSMTPKWPDQKYSSCIHDTLSTADGRGTSRNLVICIDGTANQFGNRNTNVVELYSRLEKNDSLQVTYYNSGIGTYASPSWKSSTYYKQVLAHKIDLAFAWRFEKILLDAYKWLCERYEPGDRIFLFGFSRGAYQVRALSGMIEKVGLIHKGNEAQIPFAFELYRKCSTKQLSNPQPTRLNSEVEGRLSESILDATIAVPLAQPSALDQNADLSQTPKPSQQPAQDTSRAHEGRPLSRQGPLTETTESSQGKKVIPDEDAETFKRTFCRSNVKVHFVGVWDTVSSLGFARKEGLPLTTDGMTHVCTFRHALALDERRVKFLPEFARGGAGPRTNETEAPRSGTPHTKEVWFIGTHSDIGGGNVENKQLKNNGPSLRWMTREAAMTGLLLNPSSTRWSKSTKQMKESLTLLWRVVEILPIKRLTYKDPERTNQVTRWPHLCRRREIVTGQLVHSSVYVAADDNYKNRLKEKGWDELDTAKVEPDNFDEVTQKILSSVRLLSSVKYGDRKKHLEGLRNLFGSFEAQLALLNLSYDLYDQRKVSKESLAMMEVLVQTASDLFRKQHFSRMPPVIRMCLHHPDDRYIDAELFSIRRRGPITSFAFSPDSQRIACGTQSGNIFVRRADTGAEWKLQPGSGDTNLEWNEEEAHLSRVSCIMFSPDGKFIISGGWDKTIRLWNALTGKQIRDPVEIGGNPRYFALSDDGTLVSTSGPGAVRLEGFLSPTAQDGDHKWQGNPVPLAELDSRGNEVVSLALSPSRLVPQPRVTEPTASHSEPSLHTEPVAPHNEPNTPRTESTAPHTPPATNATAKTARQLWRGLIQSIQTPNSLQTPNPLQDTAQTAPSTTAADTNQQPYRIIAGSDNTILFHPQVRKEVASESVQKPEHRRAIQSVAFSQDGSMFFAGALDGAISMWNATSGELIAMWAASTGDDVTVFARWSGSKQVAVNSLAVVPNPDPNTRRNLIAAGLEDGMVRIWELPEVDLKNGKTGRTKAKMVMEQQYSTSPILSVAYSPDGERIAGCNADGLVIVWDAKGPTGDCILKQLKENKLWFP</sequence>
<gene>
    <name evidence="4" type="ORF">WG66_825</name>
</gene>
<feature type="compositionally biased region" description="Polar residues" evidence="2">
    <location>
        <begin position="262"/>
        <end position="273"/>
    </location>
</feature>
<dbReference type="InterPro" id="IPR036322">
    <property type="entry name" value="WD40_repeat_dom_sf"/>
</dbReference>
<dbReference type="Pfam" id="PF09994">
    <property type="entry name" value="T6SS_Tle1-like_cat"/>
    <property type="match status" value="1"/>
</dbReference>
<feature type="region of interest" description="Disordered" evidence="2">
    <location>
        <begin position="780"/>
        <end position="828"/>
    </location>
</feature>
<dbReference type="Pfam" id="PF00400">
    <property type="entry name" value="WD40"/>
    <property type="match status" value="4"/>
</dbReference>
<evidence type="ECO:0000259" key="3">
    <source>
        <dbReference type="Pfam" id="PF09994"/>
    </source>
</evidence>
<feature type="repeat" description="WD" evidence="1">
    <location>
        <begin position="1018"/>
        <end position="1050"/>
    </location>
</feature>
<evidence type="ECO:0000256" key="1">
    <source>
        <dbReference type="PROSITE-ProRule" id="PRU00221"/>
    </source>
</evidence>
<dbReference type="InterPro" id="IPR018712">
    <property type="entry name" value="Tle1-like_cat"/>
</dbReference>
<dbReference type="InterPro" id="IPR001680">
    <property type="entry name" value="WD40_rpt"/>
</dbReference>